<name>A0A4Z0GZH6_9BACI</name>
<sequence>MSGSFVVLMFLVIMVPVFAISMFMPYWTRRTESFGVSIPERVYNTSELRALRKSYLFRVSAISLIVTVLFLAIGVGGMDSDEAFSWLFGSTLVLYLVGSFLIYLQFHNKMKAMKKQQQWQKDQPQRTVVDTSFREEKLTYSNGWFLVPFILSIVTFIVTFNFYDQIPDRIPMNYNFEGDVTNWVDKTYRSVMLMPAMQLFMTVLFLFVNVVIARAKQQVSAENPEESKRQNIVFRRRWSLFIIFGSVGMVALFGFAQASFIFDVPGELMLYVPIIFGGLITIASVLLAFTTGQGGSRVHVTQEVDGKVIDRDDDRYWKLGQFYFNKNDPAIFLEKRFGVGWTVNLARPLAWVIFALIIGIALLLPMLLGA</sequence>
<dbReference type="InterPro" id="IPR014574">
    <property type="entry name" value="UCP032908"/>
</dbReference>
<feature type="transmembrane region" description="Helical" evidence="1">
    <location>
        <begin position="349"/>
        <end position="368"/>
    </location>
</feature>
<proteinExistence type="predicted"/>
<feature type="domain" description="DUF5808" evidence="3">
    <location>
        <begin position="326"/>
        <end position="351"/>
    </location>
</feature>
<evidence type="ECO:0000313" key="5">
    <source>
        <dbReference type="Proteomes" id="UP000297982"/>
    </source>
</evidence>
<accession>A0A4Z0GZH6</accession>
<protein>
    <submittedName>
        <fullName evidence="4">DUF1648 domain-containing protein</fullName>
    </submittedName>
</protein>
<gene>
    <name evidence="4" type="ORF">E4663_11555</name>
</gene>
<keyword evidence="5" id="KW-1185">Reference proteome</keyword>
<dbReference type="InterPro" id="IPR043831">
    <property type="entry name" value="DUF5808"/>
</dbReference>
<keyword evidence="1" id="KW-0472">Membrane</keyword>
<feature type="transmembrane region" description="Helical" evidence="1">
    <location>
        <begin position="6"/>
        <end position="27"/>
    </location>
</feature>
<dbReference type="PANTHER" id="PTHR37810:SF9">
    <property type="entry name" value="MEMBRANE PROTEIN"/>
    <property type="match status" value="1"/>
</dbReference>
<dbReference type="EMBL" id="SRJC01000002">
    <property type="protein sequence ID" value="TGB02785.1"/>
    <property type="molecule type" value="Genomic_DNA"/>
</dbReference>
<evidence type="ECO:0000313" key="4">
    <source>
        <dbReference type="EMBL" id="TGB02785.1"/>
    </source>
</evidence>
<dbReference type="PIRSF" id="PIRSF032908">
    <property type="entry name" value="UCP032908"/>
    <property type="match status" value="1"/>
</dbReference>
<keyword evidence="1" id="KW-0812">Transmembrane</keyword>
<keyword evidence="1" id="KW-1133">Transmembrane helix</keyword>
<dbReference type="InterPro" id="IPR012867">
    <property type="entry name" value="DUF1648"/>
</dbReference>
<dbReference type="STRING" id="192814.GCA_900166575_02874"/>
<feature type="transmembrane region" description="Helical" evidence="1">
    <location>
        <begin position="268"/>
        <end position="289"/>
    </location>
</feature>
<feature type="transmembrane region" description="Helical" evidence="1">
    <location>
        <begin position="55"/>
        <end position="77"/>
    </location>
</feature>
<dbReference type="AlphaFoldDB" id="A0A4Z0GZH6"/>
<evidence type="ECO:0000259" key="2">
    <source>
        <dbReference type="Pfam" id="PF07853"/>
    </source>
</evidence>
<feature type="transmembrane region" description="Helical" evidence="1">
    <location>
        <begin position="192"/>
        <end position="212"/>
    </location>
</feature>
<reference evidence="4 5" key="1">
    <citation type="journal article" date="2003" name="Int. J. Syst. Evol. Microbiol.">
        <title>Halobacillus salinus sp. nov., isolated from a salt lake on the coast of the East Sea in Korea.</title>
        <authorList>
            <person name="Yoon J.H."/>
            <person name="Kang K.H."/>
            <person name="Park Y.H."/>
        </authorList>
    </citation>
    <scope>NUCLEOTIDE SEQUENCE [LARGE SCALE GENOMIC DNA]</scope>
    <source>
        <strain evidence="4 5">HSL-3</strain>
    </source>
</reference>
<dbReference type="GO" id="GO:0009636">
    <property type="term" value="P:response to toxic substance"/>
    <property type="evidence" value="ECO:0007669"/>
    <property type="project" value="TreeGrafter"/>
</dbReference>
<feature type="transmembrane region" description="Helical" evidence="1">
    <location>
        <begin position="143"/>
        <end position="163"/>
    </location>
</feature>
<feature type="transmembrane region" description="Helical" evidence="1">
    <location>
        <begin position="238"/>
        <end position="262"/>
    </location>
</feature>
<feature type="transmembrane region" description="Helical" evidence="1">
    <location>
        <begin position="83"/>
        <end position="106"/>
    </location>
</feature>
<comment type="caution">
    <text evidence="4">The sequence shown here is derived from an EMBL/GenBank/DDBJ whole genome shotgun (WGS) entry which is preliminary data.</text>
</comment>
<evidence type="ECO:0000256" key="1">
    <source>
        <dbReference type="SAM" id="Phobius"/>
    </source>
</evidence>
<dbReference type="Pfam" id="PF07853">
    <property type="entry name" value="DUF1648"/>
    <property type="match status" value="1"/>
</dbReference>
<feature type="domain" description="DUF1648" evidence="2">
    <location>
        <begin position="151"/>
        <end position="199"/>
    </location>
</feature>
<dbReference type="RefSeq" id="WP_135327731.1">
    <property type="nucleotide sequence ID" value="NZ_SRJC01000002.1"/>
</dbReference>
<dbReference type="Proteomes" id="UP000297982">
    <property type="component" value="Unassembled WGS sequence"/>
</dbReference>
<evidence type="ECO:0000259" key="3">
    <source>
        <dbReference type="Pfam" id="PF19124"/>
    </source>
</evidence>
<dbReference type="Pfam" id="PF19124">
    <property type="entry name" value="DUF5808"/>
    <property type="match status" value="1"/>
</dbReference>
<dbReference type="PANTHER" id="PTHR37810">
    <property type="entry name" value="IMMUNITY PROTEIN SDPI"/>
    <property type="match status" value="1"/>
</dbReference>
<organism evidence="4 5">
    <name type="scientific">Halobacillus salinus</name>
    <dbReference type="NCBI Taxonomy" id="192814"/>
    <lineage>
        <taxon>Bacteria</taxon>
        <taxon>Bacillati</taxon>
        <taxon>Bacillota</taxon>
        <taxon>Bacilli</taxon>
        <taxon>Bacillales</taxon>
        <taxon>Bacillaceae</taxon>
        <taxon>Halobacillus</taxon>
    </lineage>
</organism>